<gene>
    <name evidence="2" type="ORF">DF182_09375</name>
</gene>
<evidence type="ECO:0000313" key="2">
    <source>
        <dbReference type="EMBL" id="RBL92768.1"/>
    </source>
</evidence>
<reference evidence="2 3" key="1">
    <citation type="submission" date="2018-05" db="EMBL/GenBank/DDBJ databases">
        <title>Chitinophaga sp. K3CV102501T nov., isolated from isolated from a monsoon evergreen broad-leaved forest soil.</title>
        <authorList>
            <person name="Lv Y."/>
        </authorList>
    </citation>
    <scope>NUCLEOTIDE SEQUENCE [LARGE SCALE GENOMIC DNA]</scope>
    <source>
        <strain evidence="2 3">GDMCC 1.1325</strain>
    </source>
</reference>
<dbReference type="EMBL" id="QFFJ01000001">
    <property type="protein sequence ID" value="RBL92768.1"/>
    <property type="molecule type" value="Genomic_DNA"/>
</dbReference>
<feature type="transmembrane region" description="Helical" evidence="1">
    <location>
        <begin position="12"/>
        <end position="30"/>
    </location>
</feature>
<comment type="caution">
    <text evidence="2">The sequence shown here is derived from an EMBL/GenBank/DDBJ whole genome shotgun (WGS) entry which is preliminary data.</text>
</comment>
<proteinExistence type="predicted"/>
<dbReference type="AlphaFoldDB" id="A0A365Y368"/>
<keyword evidence="1" id="KW-0472">Membrane</keyword>
<keyword evidence="1" id="KW-0812">Transmembrane</keyword>
<keyword evidence="3" id="KW-1185">Reference proteome</keyword>
<dbReference type="RefSeq" id="WP_113615368.1">
    <property type="nucleotide sequence ID" value="NZ_QFFJ01000001.1"/>
</dbReference>
<sequence length="86" mass="9978">MEKLMREVHFLKFYSLILTTLLIAFLFMAFRNDFGKQRFEEIDVERINVIEKDGTIKLVISNAERQHPGMAEGKDTTVFPGCGRPQ</sequence>
<protein>
    <submittedName>
        <fullName evidence="2">Uncharacterized protein</fullName>
    </submittedName>
</protein>
<organism evidence="2 3">
    <name type="scientific">Chitinophaga flava</name>
    <dbReference type="NCBI Taxonomy" id="2259036"/>
    <lineage>
        <taxon>Bacteria</taxon>
        <taxon>Pseudomonadati</taxon>
        <taxon>Bacteroidota</taxon>
        <taxon>Chitinophagia</taxon>
        <taxon>Chitinophagales</taxon>
        <taxon>Chitinophagaceae</taxon>
        <taxon>Chitinophaga</taxon>
    </lineage>
</organism>
<keyword evidence="1" id="KW-1133">Transmembrane helix</keyword>
<evidence type="ECO:0000256" key="1">
    <source>
        <dbReference type="SAM" id="Phobius"/>
    </source>
</evidence>
<dbReference type="OrthoDB" id="1349101at2"/>
<evidence type="ECO:0000313" key="3">
    <source>
        <dbReference type="Proteomes" id="UP000253410"/>
    </source>
</evidence>
<accession>A0A365Y368</accession>
<name>A0A365Y368_9BACT</name>
<dbReference type="Proteomes" id="UP000253410">
    <property type="component" value="Unassembled WGS sequence"/>
</dbReference>